<dbReference type="EMBL" id="AUXX01000003">
    <property type="protein sequence ID" value="KZN69869.1"/>
    <property type="molecule type" value="Genomic_DNA"/>
</dbReference>
<dbReference type="RefSeq" id="WP_063379789.1">
    <property type="nucleotide sequence ID" value="NZ_AUXX01000003.1"/>
</dbReference>
<protein>
    <recommendedName>
        <fullName evidence="3">Lipoprotein</fullName>
    </recommendedName>
</protein>
<accession>A0A162BWH8</accession>
<name>A0A162BWH8_9GAMM</name>
<proteinExistence type="predicted"/>
<comment type="caution">
    <text evidence="1">The sequence shown here is derived from an EMBL/GenBank/DDBJ whole genome shotgun (WGS) entry which is preliminary data.</text>
</comment>
<evidence type="ECO:0000313" key="1">
    <source>
        <dbReference type="EMBL" id="KZN69869.1"/>
    </source>
</evidence>
<reference evidence="1 2" key="1">
    <citation type="submission" date="2013-07" db="EMBL/GenBank/DDBJ databases">
        <title>Comparative Genomic and Metabolomic Analysis of Twelve Strains of Pseudoalteromonas luteoviolacea.</title>
        <authorList>
            <person name="Vynne N.G."/>
            <person name="Mansson M."/>
            <person name="Gram L."/>
        </authorList>
    </citation>
    <scope>NUCLEOTIDE SEQUENCE [LARGE SCALE GENOMIC DNA]</scope>
    <source>
        <strain evidence="1 2">S4060-1</strain>
    </source>
</reference>
<evidence type="ECO:0000313" key="2">
    <source>
        <dbReference type="Proteomes" id="UP000076661"/>
    </source>
</evidence>
<gene>
    <name evidence="1" type="ORF">N478_10255</name>
</gene>
<dbReference type="AlphaFoldDB" id="A0A162BWH8"/>
<dbReference type="PROSITE" id="PS51257">
    <property type="entry name" value="PROKAR_LIPOPROTEIN"/>
    <property type="match status" value="1"/>
</dbReference>
<evidence type="ECO:0008006" key="3">
    <source>
        <dbReference type="Google" id="ProtNLM"/>
    </source>
</evidence>
<dbReference type="Proteomes" id="UP000076661">
    <property type="component" value="Unassembled WGS sequence"/>
</dbReference>
<organism evidence="1 2">
    <name type="scientific">Pseudoalteromonas luteoviolacea S4060-1</name>
    <dbReference type="NCBI Taxonomy" id="1365257"/>
    <lineage>
        <taxon>Bacteria</taxon>
        <taxon>Pseudomonadati</taxon>
        <taxon>Pseudomonadota</taxon>
        <taxon>Gammaproteobacteria</taxon>
        <taxon>Alteromonadales</taxon>
        <taxon>Pseudoalteromonadaceae</taxon>
        <taxon>Pseudoalteromonas</taxon>
    </lineage>
</organism>
<dbReference type="PATRIC" id="fig|1365257.3.peg.431"/>
<sequence length="124" mass="14448">MRVLLLLWVWFVGGCIAEQQKMDSTDTVQEEMNNDVDEAINRAVKQQDYRLYLTQGRRPVLPGLEQTSVEMIKGHCGTKYLPETGDVIRGEDAKRERISRYNFAKAYNVKMYELCKKLNKDNEL</sequence>